<dbReference type="STRING" id="42673.A0A2K0WRM5"/>
<dbReference type="OrthoDB" id="426882at2759"/>
<keyword evidence="2" id="KW-1185">Reference proteome</keyword>
<gene>
    <name evidence="1" type="ORF">FNYG_01762</name>
</gene>
<dbReference type="PANTHER" id="PTHR47256:SF1">
    <property type="entry name" value="ZN(II)2CYS6 TRANSCRIPTION FACTOR (EUROFUNG)"/>
    <property type="match status" value="1"/>
</dbReference>
<name>A0A2K0WRM5_GIBNY</name>
<evidence type="ECO:0000313" key="2">
    <source>
        <dbReference type="Proteomes" id="UP000236664"/>
    </source>
</evidence>
<organism evidence="1 2">
    <name type="scientific">Gibberella nygamai</name>
    <name type="common">Bean root rot disease fungus</name>
    <name type="synonym">Fusarium nygamai</name>
    <dbReference type="NCBI Taxonomy" id="42673"/>
    <lineage>
        <taxon>Eukaryota</taxon>
        <taxon>Fungi</taxon>
        <taxon>Dikarya</taxon>
        <taxon>Ascomycota</taxon>
        <taxon>Pezizomycotina</taxon>
        <taxon>Sordariomycetes</taxon>
        <taxon>Hypocreomycetidae</taxon>
        <taxon>Hypocreales</taxon>
        <taxon>Nectriaceae</taxon>
        <taxon>Fusarium</taxon>
        <taxon>Fusarium fujikuroi species complex</taxon>
    </lineage>
</organism>
<dbReference type="PANTHER" id="PTHR47256">
    <property type="entry name" value="ZN(II)2CYS6 TRANSCRIPTION FACTOR (EUROFUNG)-RELATED"/>
    <property type="match status" value="1"/>
</dbReference>
<evidence type="ECO:0000313" key="1">
    <source>
        <dbReference type="EMBL" id="PNP84938.1"/>
    </source>
</evidence>
<dbReference type="AlphaFoldDB" id="A0A2K0WRM5"/>
<dbReference type="InterPro" id="IPR053187">
    <property type="entry name" value="Notoamide_regulator"/>
</dbReference>
<protein>
    <submittedName>
        <fullName evidence="1">Uncharacterized protein</fullName>
    </submittedName>
</protein>
<proteinExistence type="predicted"/>
<reference evidence="1 2" key="1">
    <citation type="submission" date="2017-06" db="EMBL/GenBank/DDBJ databases">
        <title>Genome of Fusarium nygamai isolate CS10214.</title>
        <authorList>
            <person name="Gardiner D.M."/>
            <person name="Obanor F."/>
            <person name="Kazan K."/>
        </authorList>
    </citation>
    <scope>NUCLEOTIDE SEQUENCE [LARGE SCALE GENOMIC DNA]</scope>
    <source>
        <strain evidence="1 2">CS10214</strain>
    </source>
</reference>
<accession>A0A2K0WRM5</accession>
<dbReference type="EMBL" id="MTQA01000037">
    <property type="protein sequence ID" value="PNP84938.1"/>
    <property type="molecule type" value="Genomic_DNA"/>
</dbReference>
<comment type="caution">
    <text evidence="1">The sequence shown here is derived from an EMBL/GenBank/DDBJ whole genome shotgun (WGS) entry which is preliminary data.</text>
</comment>
<sequence length="156" mass="17452">MRFEMVSRLYYLRHGFETYDPFMVQCHILLGFMTLGTISSAKERSPEATKALQSTLVLALKGLREQANATYLAVTTFRLLKDMLKQGDPRLFQGLADVVQENESVKALIASHVKSQFPINVVSMSEDPEQRRIGALVTAYKELGLNDAVPSQDGNK</sequence>
<dbReference type="Proteomes" id="UP000236664">
    <property type="component" value="Unassembled WGS sequence"/>
</dbReference>